<keyword evidence="5 6" id="KW-0472">Membrane</keyword>
<feature type="transmembrane region" description="Helical" evidence="6">
    <location>
        <begin position="335"/>
        <end position="352"/>
    </location>
</feature>
<evidence type="ECO:0000313" key="9">
    <source>
        <dbReference type="Proteomes" id="UP001164390"/>
    </source>
</evidence>
<evidence type="ECO:0000256" key="2">
    <source>
        <dbReference type="ARBA" id="ARBA00022475"/>
    </source>
</evidence>
<dbReference type="InterPro" id="IPR036866">
    <property type="entry name" value="RibonucZ/Hydroxyglut_hydro"/>
</dbReference>
<feature type="transmembrane region" description="Helical" evidence="6">
    <location>
        <begin position="427"/>
        <end position="447"/>
    </location>
</feature>
<feature type="transmembrane region" description="Helical" evidence="6">
    <location>
        <begin position="488"/>
        <end position="506"/>
    </location>
</feature>
<dbReference type="Gene3D" id="3.60.15.10">
    <property type="entry name" value="Ribonuclease Z/Hydroxyacylglutathione hydrolase-like"/>
    <property type="match status" value="1"/>
</dbReference>
<dbReference type="Pfam" id="PF03772">
    <property type="entry name" value="Competence"/>
    <property type="match status" value="1"/>
</dbReference>
<dbReference type="SMART" id="SM00849">
    <property type="entry name" value="Lactamase_B"/>
    <property type="match status" value="1"/>
</dbReference>
<reference evidence="8" key="1">
    <citation type="submission" date="2022-01" db="EMBL/GenBank/DDBJ databases">
        <title>Nocardioidaceae gen. sp. A5X3R13.</title>
        <authorList>
            <person name="Lopez Marin M.A."/>
            <person name="Uhlik O."/>
        </authorList>
    </citation>
    <scope>NUCLEOTIDE SEQUENCE</scope>
    <source>
        <strain evidence="8">A5X3R13</strain>
    </source>
</reference>
<feature type="transmembrane region" description="Helical" evidence="6">
    <location>
        <begin position="462"/>
        <end position="481"/>
    </location>
</feature>
<sequence length="753" mass="76967">MTVDAPVAVDYRMVVPAIVAWVAAAVAVGLGASQVMVAAVCAGIAGVLAVRRGMRLFAVTLLVLGAICLVTALRITTASAGPVAALASDGAAVDIRLEIVSDPRVIETGYARLVVVEARATYVEGRGVSAHTREPIVVFADDAWAQVRLGESVQASGVLGPSDSSDQAAELHAGDEYRVVGDPAWWWDASARMRAGVTEAVSGRSDDVAGLVPALVHGDDHALPAQLAEDFRASGLTHLLAVSGTNLTLVVGFLLFLARLLGARGRWKIALGVLGTAGFVLLARPEPSVVRAAAMGVVAIAGLGAGGSGRGIRSLSWAIVGLLLLDPWLARTAGFVLSVCATAGILVLAPPWRDRLARWMPRWCAEAIAVPLAAQLACTPAVAVISGQVSFVAVAANLLVAPAVGPATVLGLLGGVVALVSDPASHLVGWVTGLFAGWIVAIGHRAAALPGAAAEWGTDPPTIIAITVVSVLLAAGCHWALARPLVCVPAVALAAVLIVRPVSIGWPPPGWVMVMCDVGQGDANVLNAGSGEAVVVDTGPDPRPVDRCLDDLGVDRVPLVVLTHDHADHTGGLEGVLADRTVGALGVDAATVPDDVGVPVVRLEFGDRQSVGAVSWRVVGPVGAEAPVSDPSDGAAVNNTSVVLLAEVGGIRILLTGDVEPEAQAAILRAVPDLEADVLKVPHHGSGNQDPAFFRAVDAPFALVSVGADNDYGHPDPDMLELAEQNAMRVVRTDLRGDIAVVDGDGGPEVVTR</sequence>
<dbReference type="InterPro" id="IPR001279">
    <property type="entry name" value="Metallo-B-lactamas"/>
</dbReference>
<dbReference type="EMBL" id="CP094970">
    <property type="protein sequence ID" value="UYM05759.1"/>
    <property type="molecule type" value="Genomic_DNA"/>
</dbReference>
<dbReference type="CDD" id="cd07731">
    <property type="entry name" value="ComA-like_MBL-fold"/>
    <property type="match status" value="1"/>
</dbReference>
<feature type="transmembrane region" description="Helical" evidence="6">
    <location>
        <begin position="56"/>
        <end position="75"/>
    </location>
</feature>
<protein>
    <submittedName>
        <fullName evidence="8">ComEC/Rec2 family competence protein</fullName>
    </submittedName>
</protein>
<feature type="transmembrane region" description="Helical" evidence="6">
    <location>
        <begin position="391"/>
        <end position="420"/>
    </location>
</feature>
<evidence type="ECO:0000256" key="5">
    <source>
        <dbReference type="ARBA" id="ARBA00023136"/>
    </source>
</evidence>
<dbReference type="AlphaFoldDB" id="A0AA46YLN0"/>
<evidence type="ECO:0000259" key="7">
    <source>
        <dbReference type="SMART" id="SM00849"/>
    </source>
</evidence>
<dbReference type="RefSeq" id="WP_271634584.1">
    <property type="nucleotide sequence ID" value="NZ_CP094970.1"/>
</dbReference>
<feature type="transmembrane region" description="Helical" evidence="6">
    <location>
        <begin position="20"/>
        <end position="49"/>
    </location>
</feature>
<comment type="subcellular location">
    <subcellularLocation>
        <location evidence="1">Cell membrane</location>
        <topology evidence="1">Multi-pass membrane protein</topology>
    </subcellularLocation>
</comment>
<evidence type="ECO:0000313" key="8">
    <source>
        <dbReference type="EMBL" id="UYM05759.1"/>
    </source>
</evidence>
<dbReference type="InterPro" id="IPR035681">
    <property type="entry name" value="ComA-like_MBL"/>
</dbReference>
<dbReference type="InterPro" id="IPR052159">
    <property type="entry name" value="Competence_DNA_uptake"/>
</dbReference>
<feature type="transmembrane region" description="Helical" evidence="6">
    <location>
        <begin position="289"/>
        <end position="305"/>
    </location>
</feature>
<organism evidence="8 9">
    <name type="scientific">Solicola gregarius</name>
    <dbReference type="NCBI Taxonomy" id="2908642"/>
    <lineage>
        <taxon>Bacteria</taxon>
        <taxon>Bacillati</taxon>
        <taxon>Actinomycetota</taxon>
        <taxon>Actinomycetes</taxon>
        <taxon>Propionibacteriales</taxon>
        <taxon>Nocardioidaceae</taxon>
        <taxon>Solicola</taxon>
    </lineage>
</organism>
<keyword evidence="9" id="KW-1185">Reference proteome</keyword>
<evidence type="ECO:0000256" key="3">
    <source>
        <dbReference type="ARBA" id="ARBA00022692"/>
    </source>
</evidence>
<dbReference type="GO" id="GO:0005886">
    <property type="term" value="C:plasma membrane"/>
    <property type="evidence" value="ECO:0007669"/>
    <property type="project" value="UniProtKB-SubCell"/>
</dbReference>
<gene>
    <name evidence="8" type="ORF">L0C25_01390</name>
</gene>
<dbReference type="KEGG" id="sgrg:L0C25_01390"/>
<dbReference type="Pfam" id="PF00753">
    <property type="entry name" value="Lactamase_B"/>
    <property type="match status" value="1"/>
</dbReference>
<keyword evidence="2" id="KW-1003">Cell membrane</keyword>
<accession>A0AA46YLN0</accession>
<name>A0AA46YLN0_9ACTN</name>
<keyword evidence="3 6" id="KW-0812">Transmembrane</keyword>
<evidence type="ECO:0000256" key="1">
    <source>
        <dbReference type="ARBA" id="ARBA00004651"/>
    </source>
</evidence>
<proteinExistence type="predicted"/>
<dbReference type="PANTHER" id="PTHR30619:SF1">
    <property type="entry name" value="RECOMBINATION PROTEIN 2"/>
    <property type="match status" value="1"/>
</dbReference>
<keyword evidence="4 6" id="KW-1133">Transmembrane helix</keyword>
<evidence type="ECO:0000256" key="6">
    <source>
        <dbReference type="SAM" id="Phobius"/>
    </source>
</evidence>
<feature type="transmembrane region" description="Helical" evidence="6">
    <location>
        <begin position="364"/>
        <end position="385"/>
    </location>
</feature>
<dbReference type="SUPFAM" id="SSF56281">
    <property type="entry name" value="Metallo-hydrolase/oxidoreductase"/>
    <property type="match status" value="1"/>
</dbReference>
<feature type="domain" description="Metallo-beta-lactamase" evidence="7">
    <location>
        <begin position="520"/>
        <end position="709"/>
    </location>
</feature>
<dbReference type="InterPro" id="IPR004477">
    <property type="entry name" value="ComEC_N"/>
</dbReference>
<dbReference type="PANTHER" id="PTHR30619">
    <property type="entry name" value="DNA INTERNALIZATION/COMPETENCE PROTEIN COMEC/REC2"/>
    <property type="match status" value="1"/>
</dbReference>
<evidence type="ECO:0000256" key="4">
    <source>
        <dbReference type="ARBA" id="ARBA00022989"/>
    </source>
</evidence>
<feature type="transmembrane region" description="Helical" evidence="6">
    <location>
        <begin position="236"/>
        <end position="258"/>
    </location>
</feature>
<dbReference type="NCBIfam" id="TIGR00360">
    <property type="entry name" value="ComEC_N-term"/>
    <property type="match status" value="1"/>
</dbReference>
<dbReference type="Proteomes" id="UP001164390">
    <property type="component" value="Chromosome"/>
</dbReference>